<sequence>MIQRNNTGSESNIRCVVPNLPGVSDMPNPQGARTLIYTVRSSRGTSMRASLHINESNMLYRMVWEPESAVLNNPLRREADFLPASHRRPASPPRRHFGQINDLTMLPREHLGSRRRRSDTGSPPEAPPPQRPRITGAMPQGAAVAGPAPLPQEMEHMHQFRQTGIQVIERDRFQRSESAPPAYYRGLTVEAGYRDANQRLHYYLERQTEQSCAQHAVNAMLGGPLVLFEQFVQYELDQPLPTAARSEAEIRADIDRRGVEAETVLGVLHAEGIPAASYRHMPAVNNAGEPIVNWEHLAQIDELDTDRLLMHASTAVHDPETGNMYALDTHFVAFRRESATGQWLLLDSMRGAPEAITPLQYLWNQNGEANLLNEVTVIMPSQRLRLSAGTAAGEGVAGGATGGRRGGTVTQDHHTQHAGPSSGAVAVRPEREAMTVPRFQVIRTTVNNYAHYGKTYQLAFSTTDNPNHAIYKHYSVRNFNSEAEAQAAMAEDIKSIEDGAFVASVERKRREHLENYPEISLLGGRKGQADSYYKIKIRSIPGLEGLSRTFPIKKYGSSDNAKQAAIEALEDIRSNPGKYSKKVKAERQSIVRCVTYRASANCWTVALTQGPDKKRVHRNFSITLENAQAEAERYALNNGLRPVVRGPRDFAPGLSGVPPISWNSEQEAFRVNHGEETQAFAHAEFGNDLLAARTAAENHAVTIAESLKEQEPTLKWLPINQ</sequence>
<dbReference type="Proteomes" id="UP001352263">
    <property type="component" value="Unassembled WGS sequence"/>
</dbReference>
<keyword evidence="3" id="KW-1185">Reference proteome</keyword>
<evidence type="ECO:0000313" key="2">
    <source>
        <dbReference type="EMBL" id="MEC4718022.1"/>
    </source>
</evidence>
<gene>
    <name evidence="2" type="ORF">RY831_02575</name>
</gene>
<dbReference type="EMBL" id="JAWIIV010000001">
    <property type="protein sequence ID" value="MEC4718022.1"/>
    <property type="molecule type" value="Genomic_DNA"/>
</dbReference>
<evidence type="ECO:0000256" key="1">
    <source>
        <dbReference type="SAM" id="MobiDB-lite"/>
    </source>
</evidence>
<organism evidence="2 3">
    <name type="scientific">Noviherbaspirillum album</name>
    <dbReference type="NCBI Taxonomy" id="3080276"/>
    <lineage>
        <taxon>Bacteria</taxon>
        <taxon>Pseudomonadati</taxon>
        <taxon>Pseudomonadota</taxon>
        <taxon>Betaproteobacteria</taxon>
        <taxon>Burkholderiales</taxon>
        <taxon>Oxalobacteraceae</taxon>
        <taxon>Noviherbaspirillum</taxon>
    </lineage>
</organism>
<feature type="compositionally biased region" description="Basic residues" evidence="1">
    <location>
        <begin position="85"/>
        <end position="97"/>
    </location>
</feature>
<proteinExistence type="predicted"/>
<feature type="compositionally biased region" description="Gly residues" evidence="1">
    <location>
        <begin position="395"/>
        <end position="406"/>
    </location>
</feature>
<accession>A0ABU6J331</accession>
<comment type="caution">
    <text evidence="2">The sequence shown here is derived from an EMBL/GenBank/DDBJ whole genome shotgun (WGS) entry which is preliminary data.</text>
</comment>
<protein>
    <submittedName>
        <fullName evidence="2">Uncharacterized protein</fullName>
    </submittedName>
</protein>
<evidence type="ECO:0000313" key="3">
    <source>
        <dbReference type="Proteomes" id="UP001352263"/>
    </source>
</evidence>
<feature type="region of interest" description="Disordered" evidence="1">
    <location>
        <begin position="84"/>
        <end position="148"/>
    </location>
</feature>
<reference evidence="2 3" key="1">
    <citation type="submission" date="2023-10" db="EMBL/GenBank/DDBJ databases">
        <title>Noviherbaspirillum sp. CPCC 100848 genome assembly.</title>
        <authorList>
            <person name="Li X.Y."/>
            <person name="Fang X.M."/>
        </authorList>
    </citation>
    <scope>NUCLEOTIDE SEQUENCE [LARGE SCALE GENOMIC DNA]</scope>
    <source>
        <strain evidence="2 3">CPCC 100848</strain>
    </source>
</reference>
<feature type="region of interest" description="Disordered" evidence="1">
    <location>
        <begin position="393"/>
        <end position="427"/>
    </location>
</feature>
<dbReference type="RefSeq" id="WP_326504760.1">
    <property type="nucleotide sequence ID" value="NZ_JAWIIV010000001.1"/>
</dbReference>
<name>A0ABU6J331_9BURK</name>